<dbReference type="InterPro" id="IPR027521">
    <property type="entry name" value="Usb1"/>
</dbReference>
<reference evidence="8 9" key="1">
    <citation type="journal article" date="2018" name="New Phytol.">
        <title>Phylogenomics of Endogonaceae and evolution of mycorrhizas within Mucoromycota.</title>
        <authorList>
            <person name="Chang Y."/>
            <person name="Desiro A."/>
            <person name="Na H."/>
            <person name="Sandor L."/>
            <person name="Lipzen A."/>
            <person name="Clum A."/>
            <person name="Barry K."/>
            <person name="Grigoriev I.V."/>
            <person name="Martin F.M."/>
            <person name="Stajich J.E."/>
            <person name="Smith M.E."/>
            <person name="Bonito G."/>
            <person name="Spatafora J.W."/>
        </authorList>
    </citation>
    <scope>NUCLEOTIDE SEQUENCE [LARGE SCALE GENOMIC DNA]</scope>
    <source>
        <strain evidence="8 9">AD002</strain>
    </source>
</reference>
<proteinExistence type="predicted"/>
<evidence type="ECO:0000256" key="2">
    <source>
        <dbReference type="ARBA" id="ARBA00022801"/>
    </source>
</evidence>
<keyword evidence="9" id="KW-1185">Reference proteome</keyword>
<dbReference type="Pfam" id="PF09749">
    <property type="entry name" value="HVSL"/>
    <property type="match status" value="1"/>
</dbReference>
<dbReference type="EMBL" id="RBNJ01020790">
    <property type="protein sequence ID" value="RUS20971.1"/>
    <property type="molecule type" value="Genomic_DNA"/>
</dbReference>
<evidence type="ECO:0000256" key="1">
    <source>
        <dbReference type="ARBA" id="ARBA00022722"/>
    </source>
</evidence>
<comment type="caution">
    <text evidence="8">The sequence shown here is derived from an EMBL/GenBank/DDBJ whole genome shotgun (WGS) entry which is preliminary data.</text>
</comment>
<dbReference type="PANTHER" id="PTHR13522">
    <property type="entry name" value="U6 SNRNA PHOSPHODIESTERASE 1"/>
    <property type="match status" value="1"/>
</dbReference>
<evidence type="ECO:0000313" key="9">
    <source>
        <dbReference type="Proteomes" id="UP000274822"/>
    </source>
</evidence>
<feature type="region of interest" description="Disordered" evidence="7">
    <location>
        <begin position="78"/>
        <end position="243"/>
    </location>
</feature>
<accession>A0A433PTX9</accession>
<evidence type="ECO:0000256" key="7">
    <source>
        <dbReference type="SAM" id="MobiDB-lite"/>
    </source>
</evidence>
<evidence type="ECO:0000256" key="3">
    <source>
        <dbReference type="ARBA" id="ARBA00023239"/>
    </source>
</evidence>
<evidence type="ECO:0000256" key="4">
    <source>
        <dbReference type="ARBA" id="ARBA00023242"/>
    </source>
</evidence>
<dbReference type="Proteomes" id="UP000274822">
    <property type="component" value="Unassembled WGS sequence"/>
</dbReference>
<dbReference type="GO" id="GO:0000175">
    <property type="term" value="F:3'-5'-RNA exonuclease activity"/>
    <property type="evidence" value="ECO:0007669"/>
    <property type="project" value="TreeGrafter"/>
</dbReference>
<dbReference type="GO" id="GO:0016829">
    <property type="term" value="F:lyase activity"/>
    <property type="evidence" value="ECO:0007669"/>
    <property type="project" value="UniProtKB-KW"/>
</dbReference>
<name>A0A433PTX9_9FUNG</name>
<feature type="region of interest" description="Disordered" evidence="7">
    <location>
        <begin position="1"/>
        <end position="55"/>
    </location>
</feature>
<keyword evidence="3" id="KW-0456">Lyase</keyword>
<dbReference type="AlphaFoldDB" id="A0A433PTX9"/>
<sequence length="443" mass="49319">MHCTPLPRTVTATSTGDSKMKQIPSTAEFVPSPSGIPDLAMKQNPVSYTSAERPASARARVAYPIPFLKLKRQAVKQADVNADGGAGPSRRRIRFAETDKKDTDYGSSRSSGLVDYLSSDDEEPIDGDARPSRRSIQFAKTGEEKNRDGSASRSSGLVDYLSSDDDEQADGGAEPSRRRIRFAKTDEKDTDYGAPRPSGLVDYFSSDDEEQADGEKEEDGSSSVTTMSMKRKKEEAEVKEEVKPKKVLPPLPDSFLKLYPDKTKHTTHVYTNAWCEQHLMSRKTGRLTSTLKVSVRRVSFQRTIKEPLMSNVSRPIYPPPPLHISLYIVTMNSDFRDFLARIVTTAQGPTANAVIYPVLDVGTRTDASSQSVTLHVSLSRCFFLNEFQRNRFAELLTKALEGEKRCFGLSFARITHFTNEDRTRSFMGLEVGAGYNEVSRRPC</sequence>
<evidence type="ECO:0000313" key="8">
    <source>
        <dbReference type="EMBL" id="RUS20971.1"/>
    </source>
</evidence>
<evidence type="ECO:0000256" key="6">
    <source>
        <dbReference type="ARBA" id="ARBA00030030"/>
    </source>
</evidence>
<gene>
    <name evidence="8" type="ORF">BC938DRAFT_475480</name>
</gene>
<dbReference type="Gene3D" id="3.90.1140.10">
    <property type="entry name" value="Cyclic phosphodiesterase"/>
    <property type="match status" value="1"/>
</dbReference>
<dbReference type="PANTHER" id="PTHR13522:SF3">
    <property type="entry name" value="U6 SNRNA PHOSPHODIESTERASE 1"/>
    <property type="match status" value="1"/>
</dbReference>
<keyword evidence="1" id="KW-0540">Nuclease</keyword>
<dbReference type="GO" id="GO:0005634">
    <property type="term" value="C:nucleus"/>
    <property type="evidence" value="ECO:0007669"/>
    <property type="project" value="TreeGrafter"/>
</dbReference>
<feature type="compositionally biased region" description="Basic and acidic residues" evidence="7">
    <location>
        <begin position="94"/>
        <end position="104"/>
    </location>
</feature>
<organism evidence="8 9">
    <name type="scientific">Jimgerdemannia flammicorona</name>
    <dbReference type="NCBI Taxonomy" id="994334"/>
    <lineage>
        <taxon>Eukaryota</taxon>
        <taxon>Fungi</taxon>
        <taxon>Fungi incertae sedis</taxon>
        <taxon>Mucoromycota</taxon>
        <taxon>Mucoromycotina</taxon>
        <taxon>Endogonomycetes</taxon>
        <taxon>Endogonales</taxon>
        <taxon>Endogonaceae</taxon>
        <taxon>Jimgerdemannia</taxon>
    </lineage>
</organism>
<keyword evidence="2" id="KW-0378">Hydrolase</keyword>
<feature type="compositionally biased region" description="Basic and acidic residues" evidence="7">
    <location>
        <begin position="141"/>
        <end position="150"/>
    </location>
</feature>
<keyword evidence="4" id="KW-0539">Nucleus</keyword>
<feature type="compositionally biased region" description="Acidic residues" evidence="7">
    <location>
        <begin position="205"/>
        <end position="220"/>
    </location>
</feature>
<protein>
    <recommendedName>
        <fullName evidence="5">U6 snRNA phosphodiesterase 1</fullName>
    </recommendedName>
    <alternativeName>
        <fullName evidence="6">3'-5' RNA exonuclease USB1</fullName>
    </alternativeName>
</protein>
<evidence type="ECO:0000256" key="5">
    <source>
        <dbReference type="ARBA" id="ARBA00029543"/>
    </source>
</evidence>
<dbReference type="GO" id="GO:0034477">
    <property type="term" value="P:U6 snRNA 3'-end processing"/>
    <property type="evidence" value="ECO:0007669"/>
    <property type="project" value="InterPro"/>
</dbReference>
<feature type="compositionally biased region" description="Basic and acidic residues" evidence="7">
    <location>
        <begin position="232"/>
        <end position="243"/>
    </location>
</feature>